<dbReference type="Gene3D" id="2.130.10.10">
    <property type="entry name" value="YVTN repeat-like/Quinoprotein amine dehydrogenase"/>
    <property type="match status" value="1"/>
</dbReference>
<proteinExistence type="predicted"/>
<dbReference type="AlphaFoldDB" id="M2RI67"/>
<evidence type="ECO:0000313" key="1">
    <source>
        <dbReference type="EMBL" id="EMD44120.1"/>
    </source>
</evidence>
<reference evidence="1 2" key="1">
    <citation type="submission" date="2013-02" db="EMBL/GenBank/DDBJ databases">
        <authorList>
            <person name="Hannick L."/>
            <person name="Zafar N."/>
            <person name="Lorenzi H."/>
            <person name="Ali I.A."/>
            <person name="Petri W.P."/>
            <person name="Caler E."/>
        </authorList>
    </citation>
    <scope>NUCLEOTIDE SEQUENCE [LARGE SCALE GENOMIC DNA]</scope>
    <source>
        <strain evidence="1 2">KU27</strain>
    </source>
</reference>
<name>M2RI67_ENTHI</name>
<evidence type="ECO:0000313" key="2">
    <source>
        <dbReference type="Proteomes" id="UP000011755"/>
    </source>
</evidence>
<dbReference type="OrthoDB" id="406844at2759"/>
<dbReference type="VEuPathDB" id="AmoebaDB:EHI5A_144010"/>
<protein>
    <submittedName>
        <fullName evidence="1">Actin-related protein 3 complex, subunit 1A, putative</fullName>
    </submittedName>
</protein>
<accession>M2RI67</accession>
<dbReference type="InterPro" id="IPR015943">
    <property type="entry name" value="WD40/YVTN_repeat-like_dom_sf"/>
</dbReference>
<dbReference type="EMBL" id="KB445134">
    <property type="protein sequence ID" value="EMD44120.1"/>
    <property type="molecule type" value="Genomic_DNA"/>
</dbReference>
<gene>
    <name evidence="1" type="ORF">EHI5A_144010</name>
</gene>
<dbReference type="Proteomes" id="UP000011755">
    <property type="component" value="Unassembled WGS sequence"/>
</dbReference>
<organism evidence="1 2">
    <name type="scientific">Entamoeba histolytica KU27</name>
    <dbReference type="NCBI Taxonomy" id="885311"/>
    <lineage>
        <taxon>Eukaryota</taxon>
        <taxon>Amoebozoa</taxon>
        <taxon>Evosea</taxon>
        <taxon>Archamoebae</taxon>
        <taxon>Mastigamoebida</taxon>
        <taxon>Entamoebidae</taxon>
        <taxon>Entamoeba</taxon>
    </lineage>
</organism>
<sequence>MSAMDHFKSLSSRGTAAVKSAVEEITTTHKNTVTCIRPMKYDEAWNVLEFSTSGMDGNIAIWKA</sequence>